<protein>
    <submittedName>
        <fullName evidence="3">Uncharacterized protein</fullName>
    </submittedName>
</protein>
<keyword evidence="4" id="KW-1185">Reference proteome</keyword>
<dbReference type="GO" id="GO:0003723">
    <property type="term" value="F:RNA binding"/>
    <property type="evidence" value="ECO:0007669"/>
    <property type="project" value="InterPro"/>
</dbReference>
<sequence>MSAKRLLSTPQYHQIPPTIKNSLQWTQNCTTQQPKPPFQPKRPSILATNIIKSYFDKGLTKEARTLFDEMPERDVVVWTAMIAGYASCNHHARAWVVFRNMMRECNEYPNAFTMSSALKACKGMNSLSCGGLVHGMVVKFGLEGCLYVDNAVLDLYATCCATMVEACVVFGGIREKNSVSWTTLIAGYTHRGDGYSGLQAFRQMLLEEAETNAFSFSIAGRACASIGSHTTGRQIHGAVIKQGYESNTPVMNSILDMYCRCDLREAKQCFHGMTERDLITWNTWIAGYEKSDSIECLYIFSQMEYEGFSPNCFTLSSVVAACSNLAVLNCGQQVHGTIIQRGFDRNLALSNALIDMYAKCGNISDSQQIFIEMSIRDLVSWTSMMIGYGSHGYGKEAVELFDQMVKSGIRPDRIVFMAVLGACSHAGLVDKGLSYFNSMIGYYNLTPNQEIYGCVVDLLGRAGRVKEAYEIMEGMPFKPDESVWGAFLGACKAHRHPDMEKLAARRLLDLGPNMAGTYVTVSNIYAAEGMWGDFAKVRKLMRGVGSRKEAGRSWVQVRNQVCGFVVGDKVGAHIEWVYEVLDVLVLHMVEAGYVPDLDCLTQDLEDGT</sequence>
<feature type="repeat" description="PPR" evidence="2">
    <location>
        <begin position="377"/>
        <end position="411"/>
    </location>
</feature>
<dbReference type="InterPro" id="IPR011990">
    <property type="entry name" value="TPR-like_helical_dom_sf"/>
</dbReference>
<dbReference type="FunFam" id="1.25.40.10:FF:001815">
    <property type="entry name" value="Putative pentatricopeptide repeat-containing protein At1g56570"/>
    <property type="match status" value="1"/>
</dbReference>
<dbReference type="InterPro" id="IPR046848">
    <property type="entry name" value="E_motif"/>
</dbReference>
<dbReference type="GO" id="GO:0009451">
    <property type="term" value="P:RNA modification"/>
    <property type="evidence" value="ECO:0007669"/>
    <property type="project" value="InterPro"/>
</dbReference>
<evidence type="ECO:0000256" key="2">
    <source>
        <dbReference type="PROSITE-ProRule" id="PRU00708"/>
    </source>
</evidence>
<reference evidence="3" key="1">
    <citation type="submission" date="2019-11" db="EMBL/GenBank/DDBJ databases">
        <authorList>
            <person name="Liu Y."/>
            <person name="Hou J."/>
            <person name="Li T.-Q."/>
            <person name="Guan C.-H."/>
            <person name="Wu X."/>
            <person name="Wu H.-Z."/>
            <person name="Ling F."/>
            <person name="Zhang R."/>
            <person name="Shi X.-G."/>
            <person name="Ren J.-P."/>
            <person name="Chen E.-F."/>
            <person name="Sun J.-M."/>
        </authorList>
    </citation>
    <scope>NUCLEOTIDE SEQUENCE</scope>
    <source>
        <strain evidence="3">Adult_tree_wgs_1</strain>
        <tissue evidence="3">Leaves</tissue>
    </source>
</reference>
<dbReference type="InterPro" id="IPR002885">
    <property type="entry name" value="PPR_rpt"/>
</dbReference>
<dbReference type="PROSITE" id="PS51375">
    <property type="entry name" value="PPR"/>
    <property type="match status" value="2"/>
</dbReference>
<dbReference type="OrthoDB" id="609013at2759"/>
<keyword evidence="1" id="KW-0677">Repeat</keyword>
<name>A0A834LBZ6_RHOSS</name>
<dbReference type="NCBIfam" id="TIGR00756">
    <property type="entry name" value="PPR"/>
    <property type="match status" value="3"/>
</dbReference>
<organism evidence="3 4">
    <name type="scientific">Rhododendron simsii</name>
    <name type="common">Sims's rhododendron</name>
    <dbReference type="NCBI Taxonomy" id="118357"/>
    <lineage>
        <taxon>Eukaryota</taxon>
        <taxon>Viridiplantae</taxon>
        <taxon>Streptophyta</taxon>
        <taxon>Embryophyta</taxon>
        <taxon>Tracheophyta</taxon>
        <taxon>Spermatophyta</taxon>
        <taxon>Magnoliopsida</taxon>
        <taxon>eudicotyledons</taxon>
        <taxon>Gunneridae</taxon>
        <taxon>Pentapetalae</taxon>
        <taxon>asterids</taxon>
        <taxon>Ericales</taxon>
        <taxon>Ericaceae</taxon>
        <taxon>Ericoideae</taxon>
        <taxon>Rhodoreae</taxon>
        <taxon>Rhododendron</taxon>
    </lineage>
</organism>
<gene>
    <name evidence="3" type="ORF">RHSIM_Rhsim11G0098200</name>
</gene>
<dbReference type="Pfam" id="PF13041">
    <property type="entry name" value="PPR_2"/>
    <property type="match status" value="2"/>
</dbReference>
<evidence type="ECO:0000256" key="1">
    <source>
        <dbReference type="ARBA" id="ARBA00022737"/>
    </source>
</evidence>
<evidence type="ECO:0000313" key="4">
    <source>
        <dbReference type="Proteomes" id="UP000626092"/>
    </source>
</evidence>
<dbReference type="Pfam" id="PF01535">
    <property type="entry name" value="PPR"/>
    <property type="match status" value="3"/>
</dbReference>
<accession>A0A834LBZ6</accession>
<comment type="caution">
    <text evidence="3">The sequence shown here is derived from an EMBL/GenBank/DDBJ whole genome shotgun (WGS) entry which is preliminary data.</text>
</comment>
<dbReference type="Gene3D" id="1.25.40.10">
    <property type="entry name" value="Tetratricopeptide repeat domain"/>
    <property type="match status" value="4"/>
</dbReference>
<evidence type="ECO:0000313" key="3">
    <source>
        <dbReference type="EMBL" id="KAF7127810.1"/>
    </source>
</evidence>
<proteinExistence type="predicted"/>
<dbReference type="EMBL" id="WJXA01000011">
    <property type="protein sequence ID" value="KAF7127810.1"/>
    <property type="molecule type" value="Genomic_DNA"/>
</dbReference>
<dbReference type="InterPro" id="IPR046960">
    <property type="entry name" value="PPR_At4g14850-like_plant"/>
</dbReference>
<feature type="repeat" description="PPR" evidence="2">
    <location>
        <begin position="74"/>
        <end position="109"/>
    </location>
</feature>
<dbReference type="FunFam" id="1.25.40.10:FF:000090">
    <property type="entry name" value="Pentatricopeptide repeat-containing protein, chloroplastic"/>
    <property type="match status" value="1"/>
</dbReference>
<dbReference type="Proteomes" id="UP000626092">
    <property type="component" value="Unassembled WGS sequence"/>
</dbReference>
<dbReference type="Pfam" id="PF20431">
    <property type="entry name" value="E_motif"/>
    <property type="match status" value="1"/>
</dbReference>
<dbReference type="PANTHER" id="PTHR47926">
    <property type="entry name" value="PENTATRICOPEPTIDE REPEAT-CONTAINING PROTEIN"/>
    <property type="match status" value="1"/>
</dbReference>
<dbReference type="PANTHER" id="PTHR47926:SF448">
    <property type="entry name" value="PENTACOTRIPEPTIDE-REPEAT REGION OF PRORP DOMAIN-CONTAINING PROTEIN"/>
    <property type="match status" value="1"/>
</dbReference>
<dbReference type="AlphaFoldDB" id="A0A834LBZ6"/>